<keyword evidence="7 12" id="KW-0333">Golgi apparatus</keyword>
<evidence type="ECO:0000256" key="2">
    <source>
        <dbReference type="ARBA" id="ARBA00007706"/>
    </source>
</evidence>
<evidence type="ECO:0000256" key="11">
    <source>
        <dbReference type="PIRSR" id="PIRSR605027-3"/>
    </source>
</evidence>
<keyword evidence="8" id="KW-0472">Membrane</keyword>
<keyword evidence="11" id="KW-0464">Manganese</keyword>
<dbReference type="PANTHER" id="PTHR10896">
    <property type="entry name" value="GALACTOSYLGALACTOSYLXYLOSYLPROTEIN 3-BETA-GLUCURONOSYLTRANSFERASE BETA-1,3-GLUCURONYLTRANSFERASE"/>
    <property type="match status" value="1"/>
</dbReference>
<comment type="function">
    <text evidence="12">Involved in the synthesis of glucuronoxylan hemicellulose in secondary cell walls.</text>
</comment>
<dbReference type="EC" id="2.4.-.-" evidence="12"/>
<keyword evidence="10 12" id="KW-0961">Cell wall biogenesis/degradation</keyword>
<comment type="cofactor">
    <cofactor evidence="11">
        <name>Mn(2+)</name>
        <dbReference type="ChEBI" id="CHEBI:29035"/>
    </cofactor>
</comment>
<keyword evidence="3 12" id="KW-0808">Transferase</keyword>
<dbReference type="EMBL" id="JBJUIK010000007">
    <property type="protein sequence ID" value="KAL3522528.1"/>
    <property type="molecule type" value="Genomic_DNA"/>
</dbReference>
<dbReference type="AlphaFoldDB" id="A0ABD2ZYB0"/>
<dbReference type="InterPro" id="IPR029044">
    <property type="entry name" value="Nucleotide-diphossugar_trans"/>
</dbReference>
<keyword evidence="9" id="KW-0325">Glycoprotein</keyword>
<keyword evidence="5 12" id="KW-0735">Signal-anchor</keyword>
<evidence type="ECO:0000256" key="7">
    <source>
        <dbReference type="ARBA" id="ARBA00023034"/>
    </source>
</evidence>
<dbReference type="Gene3D" id="3.90.550.10">
    <property type="entry name" value="Spore Coat Polysaccharide Biosynthesis Protein SpsA, Chain A"/>
    <property type="match status" value="1"/>
</dbReference>
<dbReference type="Proteomes" id="UP001630127">
    <property type="component" value="Unassembled WGS sequence"/>
</dbReference>
<feature type="binding site" evidence="11">
    <location>
        <position position="52"/>
    </location>
    <ligand>
        <name>Mn(2+)</name>
        <dbReference type="ChEBI" id="CHEBI:29035"/>
    </ligand>
</feature>
<dbReference type="GO" id="GO:0071555">
    <property type="term" value="P:cell wall organization"/>
    <property type="evidence" value="ECO:0007669"/>
    <property type="project" value="UniProtKB-KW"/>
</dbReference>
<evidence type="ECO:0000313" key="13">
    <source>
        <dbReference type="EMBL" id="KAL3522528.1"/>
    </source>
</evidence>
<evidence type="ECO:0000256" key="8">
    <source>
        <dbReference type="ARBA" id="ARBA00023136"/>
    </source>
</evidence>
<evidence type="ECO:0000256" key="9">
    <source>
        <dbReference type="ARBA" id="ARBA00023180"/>
    </source>
</evidence>
<evidence type="ECO:0000256" key="1">
    <source>
        <dbReference type="ARBA" id="ARBA00004323"/>
    </source>
</evidence>
<evidence type="ECO:0000256" key="4">
    <source>
        <dbReference type="ARBA" id="ARBA00022692"/>
    </source>
</evidence>
<dbReference type="GO" id="GO:0000139">
    <property type="term" value="C:Golgi membrane"/>
    <property type="evidence" value="ECO:0007669"/>
    <property type="project" value="UniProtKB-SubCell"/>
</dbReference>
<proteinExistence type="inferred from homology"/>
<gene>
    <name evidence="13" type="ORF">ACH5RR_015362</name>
</gene>
<accession>A0ABD2ZYB0</accession>
<name>A0ABD2ZYB0_9GENT</name>
<comment type="subcellular location">
    <subcellularLocation>
        <location evidence="1 12">Golgi apparatus membrane</location>
        <topology evidence="1 12">Single-pass type II membrane protein</topology>
    </subcellularLocation>
</comment>
<reference evidence="13 14" key="1">
    <citation type="submission" date="2024-11" db="EMBL/GenBank/DDBJ databases">
        <title>A near-complete genome assembly of Cinchona calisaya.</title>
        <authorList>
            <person name="Lian D.C."/>
            <person name="Zhao X.W."/>
            <person name="Wei L."/>
        </authorList>
    </citation>
    <scope>NUCLEOTIDE SEQUENCE [LARGE SCALE GENOMIC DNA]</scope>
    <source>
        <tissue evidence="13">Nenye</tissue>
    </source>
</reference>
<sequence>MFVRKAAVMYRHLVIMKNLIDIKDRGVHQRNTTLEHIEHHKLDEIVYFSDDDNIYSLKLFESLSAIRGYSIDDGRRVFFCTSCRVLLFLHKQGELLASTPTQLGIALSYSYCN</sequence>
<keyword evidence="14" id="KW-1185">Reference proteome</keyword>
<evidence type="ECO:0000313" key="14">
    <source>
        <dbReference type="Proteomes" id="UP001630127"/>
    </source>
</evidence>
<dbReference type="GO" id="GO:0016740">
    <property type="term" value="F:transferase activity"/>
    <property type="evidence" value="ECO:0007669"/>
    <property type="project" value="UniProtKB-KW"/>
</dbReference>
<evidence type="ECO:0000256" key="3">
    <source>
        <dbReference type="ARBA" id="ARBA00022679"/>
    </source>
</evidence>
<dbReference type="InterPro" id="IPR005027">
    <property type="entry name" value="Glyco_trans_43"/>
</dbReference>
<keyword evidence="6" id="KW-1133">Transmembrane helix</keyword>
<evidence type="ECO:0000256" key="10">
    <source>
        <dbReference type="ARBA" id="ARBA00023316"/>
    </source>
</evidence>
<keyword evidence="11" id="KW-0479">Metal-binding</keyword>
<comment type="caution">
    <text evidence="13">The sequence shown here is derived from an EMBL/GenBank/DDBJ whole genome shotgun (WGS) entry which is preliminary data.</text>
</comment>
<organism evidence="13 14">
    <name type="scientific">Cinchona calisaya</name>
    <dbReference type="NCBI Taxonomy" id="153742"/>
    <lineage>
        <taxon>Eukaryota</taxon>
        <taxon>Viridiplantae</taxon>
        <taxon>Streptophyta</taxon>
        <taxon>Embryophyta</taxon>
        <taxon>Tracheophyta</taxon>
        <taxon>Spermatophyta</taxon>
        <taxon>Magnoliopsida</taxon>
        <taxon>eudicotyledons</taxon>
        <taxon>Gunneridae</taxon>
        <taxon>Pentapetalae</taxon>
        <taxon>asterids</taxon>
        <taxon>lamiids</taxon>
        <taxon>Gentianales</taxon>
        <taxon>Rubiaceae</taxon>
        <taxon>Cinchonoideae</taxon>
        <taxon>Cinchoneae</taxon>
        <taxon>Cinchona</taxon>
    </lineage>
</organism>
<dbReference type="PANTHER" id="PTHR10896:SF65">
    <property type="entry name" value="GALACTOSYLGALACTOSYLXYLOSYLPROTEIN 3-BETA-GLUCURONOSYLTRANSFERASE 3"/>
    <property type="match status" value="1"/>
</dbReference>
<dbReference type="Pfam" id="PF03360">
    <property type="entry name" value="Glyco_transf_43"/>
    <property type="match status" value="1"/>
</dbReference>
<dbReference type="SUPFAM" id="SSF53448">
    <property type="entry name" value="Nucleotide-diphospho-sugar transferases"/>
    <property type="match status" value="1"/>
</dbReference>
<evidence type="ECO:0000256" key="6">
    <source>
        <dbReference type="ARBA" id="ARBA00022989"/>
    </source>
</evidence>
<evidence type="ECO:0000256" key="5">
    <source>
        <dbReference type="ARBA" id="ARBA00022968"/>
    </source>
</evidence>
<keyword evidence="4" id="KW-0812">Transmembrane</keyword>
<comment type="similarity">
    <text evidence="2 12">Belongs to the glycosyltransferase 43 family.</text>
</comment>
<evidence type="ECO:0000256" key="12">
    <source>
        <dbReference type="RuleBase" id="RU363127"/>
    </source>
</evidence>
<protein>
    <recommendedName>
        <fullName evidence="12">Glycosyltransferases</fullName>
        <ecNumber evidence="12">2.4.-.-</ecNumber>
    </recommendedName>
</protein>